<reference evidence="1" key="1">
    <citation type="submission" date="2021-02" db="EMBL/GenBank/DDBJ databases">
        <authorList>
            <person name="Nowell W R."/>
        </authorList>
    </citation>
    <scope>NUCLEOTIDE SEQUENCE</scope>
</reference>
<evidence type="ECO:0008006" key="3">
    <source>
        <dbReference type="Google" id="ProtNLM"/>
    </source>
</evidence>
<organism evidence="1 2">
    <name type="scientific">Rotaria socialis</name>
    <dbReference type="NCBI Taxonomy" id="392032"/>
    <lineage>
        <taxon>Eukaryota</taxon>
        <taxon>Metazoa</taxon>
        <taxon>Spiralia</taxon>
        <taxon>Gnathifera</taxon>
        <taxon>Rotifera</taxon>
        <taxon>Eurotatoria</taxon>
        <taxon>Bdelloidea</taxon>
        <taxon>Philodinida</taxon>
        <taxon>Philodinidae</taxon>
        <taxon>Rotaria</taxon>
    </lineage>
</organism>
<proteinExistence type="predicted"/>
<feature type="non-terminal residue" evidence="1">
    <location>
        <position position="317"/>
    </location>
</feature>
<gene>
    <name evidence="1" type="ORF">TSG867_LOCUS33342</name>
</gene>
<evidence type="ECO:0000313" key="1">
    <source>
        <dbReference type="EMBL" id="CAF4701420.1"/>
    </source>
</evidence>
<accession>A0A821IAK2</accession>
<evidence type="ECO:0000313" key="2">
    <source>
        <dbReference type="Proteomes" id="UP000663862"/>
    </source>
</evidence>
<sequence length="317" mass="36580">AATYINNKDSNNVLFVMVQSVIGDLKQILFNPSKPFSRGQDKINFDLELMIEFFLACLRLNPHNNEVLKVCLNLSSPAMFHYVLVKALYRIITQKRLAWWPQIDIVYSRAGELRNMFTDTLNKVSQSSTFSTTPLRISGITGVSTLKDILFNPQQLRSQYPQAFKSKTSDRLAYDEGPNNRELLLWIVRLIIVDPYLMLHNPNKLDHETQMSTFELINGLVSLVHDTSMMPDVAHTAMESLLVLHETRNIELWNPEASINTFWSISSQVLFSISQKLVLHQIYEYTSVLRWLREILILRNAFLLHHKDNAYLGSNIP</sequence>
<feature type="non-terminal residue" evidence="1">
    <location>
        <position position="1"/>
    </location>
</feature>
<protein>
    <recommendedName>
        <fullName evidence="3">Neurofibromin</fullName>
    </recommendedName>
</protein>
<dbReference type="EMBL" id="CAJOBQ010009816">
    <property type="protein sequence ID" value="CAF4701420.1"/>
    <property type="molecule type" value="Genomic_DNA"/>
</dbReference>
<comment type="caution">
    <text evidence="1">The sequence shown here is derived from an EMBL/GenBank/DDBJ whole genome shotgun (WGS) entry which is preliminary data.</text>
</comment>
<dbReference type="Proteomes" id="UP000663862">
    <property type="component" value="Unassembled WGS sequence"/>
</dbReference>
<dbReference type="AlphaFoldDB" id="A0A821IAK2"/>
<name>A0A821IAK2_9BILA</name>